<feature type="compositionally biased region" description="Polar residues" evidence="1">
    <location>
        <begin position="22"/>
        <end position="39"/>
    </location>
</feature>
<dbReference type="EMBL" id="SWFT01000064">
    <property type="protein sequence ID" value="KAA8904083.1"/>
    <property type="molecule type" value="Genomic_DNA"/>
</dbReference>
<protein>
    <submittedName>
        <fullName evidence="2">Uncharacterized protein</fullName>
    </submittedName>
</protein>
<accession>A0A642URM1</accession>
<proteinExistence type="predicted"/>
<organism evidence="2 3">
    <name type="scientific">Diutina rugosa</name>
    <name type="common">Yeast</name>
    <name type="synonym">Candida rugosa</name>
    <dbReference type="NCBI Taxonomy" id="5481"/>
    <lineage>
        <taxon>Eukaryota</taxon>
        <taxon>Fungi</taxon>
        <taxon>Dikarya</taxon>
        <taxon>Ascomycota</taxon>
        <taxon>Saccharomycotina</taxon>
        <taxon>Pichiomycetes</taxon>
        <taxon>Debaryomycetaceae</taxon>
        <taxon>Diutina</taxon>
    </lineage>
</organism>
<dbReference type="OrthoDB" id="4096135at2759"/>
<dbReference type="Proteomes" id="UP000449547">
    <property type="component" value="Unassembled WGS sequence"/>
</dbReference>
<dbReference type="RefSeq" id="XP_034013168.1">
    <property type="nucleotide sequence ID" value="XM_034154643.1"/>
</dbReference>
<evidence type="ECO:0000256" key="1">
    <source>
        <dbReference type="SAM" id="MobiDB-lite"/>
    </source>
</evidence>
<gene>
    <name evidence="2" type="ORF">DIURU_002035</name>
</gene>
<name>A0A642URM1_DIURU</name>
<evidence type="ECO:0000313" key="2">
    <source>
        <dbReference type="EMBL" id="KAA8904083.1"/>
    </source>
</evidence>
<dbReference type="GeneID" id="54780686"/>
<evidence type="ECO:0000313" key="3">
    <source>
        <dbReference type="Proteomes" id="UP000449547"/>
    </source>
</evidence>
<keyword evidence="3" id="KW-1185">Reference proteome</keyword>
<reference evidence="2 3" key="1">
    <citation type="submission" date="2019-07" db="EMBL/GenBank/DDBJ databases">
        <title>Genome assembly of two rare yeast pathogens: Diutina rugosa and Trichomonascus ciferrii.</title>
        <authorList>
            <person name="Mixao V."/>
            <person name="Saus E."/>
            <person name="Hansen A."/>
            <person name="Lass-Flor C."/>
            <person name="Gabaldon T."/>
        </authorList>
    </citation>
    <scope>NUCLEOTIDE SEQUENCE [LARGE SCALE GENOMIC DNA]</scope>
    <source>
        <strain evidence="2 3">CBS 613</strain>
    </source>
</reference>
<feature type="region of interest" description="Disordered" evidence="1">
    <location>
        <begin position="20"/>
        <end position="52"/>
    </location>
</feature>
<sequence>MEYPMYLGHVGSSYVKLEQTTDEQPQCVSHSDTNASETTSGGGSIRVKQEPGSPEFCFEDWLQRFEQDSLSSSELSQSPEKNVPVGSNIGATNVVSTNHVSSDFIINENGYYTYVGLPESHHPVVNDATFGTNKVANVVGASKVSKEFKRPSFGEFCESRYPWLERGDSVTPFDGNVYMWKSGEDLPLYVNDEPWVLSLDKSKLNPARVSRSVQRTTHYERSYLDAVYAYVDAEGGVVNSSLVEAGVTRPMGQVKRRRHSDKASPWEPMSIFTVFTNCKPINFKGSFVVAPHRIRQSCFGKVNMRKRRAWTRVARQRHHLE</sequence>
<comment type="caution">
    <text evidence="2">The sequence shown here is derived from an EMBL/GenBank/DDBJ whole genome shotgun (WGS) entry which is preliminary data.</text>
</comment>
<dbReference type="VEuPathDB" id="FungiDB:DIURU_002035"/>
<dbReference type="AlphaFoldDB" id="A0A642URM1"/>